<comment type="caution">
    <text evidence="5">The sequence shown here is derived from an EMBL/GenBank/DDBJ whole genome shotgun (WGS) entry which is preliminary data.</text>
</comment>
<comment type="similarity">
    <text evidence="2 3">Belongs to the cytochrome P450 family.</text>
</comment>
<reference evidence="6" key="1">
    <citation type="journal article" date="2019" name="Int. J. Syst. Evol. Microbiol.">
        <title>The Global Catalogue of Microorganisms (GCM) 10K type strain sequencing project: providing services to taxonomists for standard genome sequencing and annotation.</title>
        <authorList>
            <consortium name="The Broad Institute Genomics Platform"/>
            <consortium name="The Broad Institute Genome Sequencing Center for Infectious Disease"/>
            <person name="Wu L."/>
            <person name="Ma J."/>
        </authorList>
    </citation>
    <scope>NUCLEOTIDE SEQUENCE [LARGE SCALE GENOMIC DNA]</scope>
    <source>
        <strain evidence="6">JCM 18532</strain>
    </source>
</reference>
<accession>A0ABP8ZG88</accession>
<name>A0ABP8ZG88_9ACTN</name>
<dbReference type="InterPro" id="IPR002401">
    <property type="entry name" value="Cyt_P450_E_grp-I"/>
</dbReference>
<evidence type="ECO:0000256" key="4">
    <source>
        <dbReference type="SAM" id="MobiDB-lite"/>
    </source>
</evidence>
<dbReference type="Pfam" id="PF00067">
    <property type="entry name" value="p450"/>
    <property type="match status" value="1"/>
</dbReference>
<dbReference type="RefSeq" id="WP_345529538.1">
    <property type="nucleotide sequence ID" value="NZ_BAABKN010000032.1"/>
</dbReference>
<evidence type="ECO:0000256" key="3">
    <source>
        <dbReference type="RuleBase" id="RU000461"/>
    </source>
</evidence>
<protein>
    <submittedName>
        <fullName evidence="5">Cytochrome P450</fullName>
    </submittedName>
</protein>
<dbReference type="PANTHER" id="PTHR24305">
    <property type="entry name" value="CYTOCHROME P450"/>
    <property type="match status" value="1"/>
</dbReference>
<dbReference type="InterPro" id="IPR036396">
    <property type="entry name" value="Cyt_P450_sf"/>
</dbReference>
<feature type="compositionally biased region" description="Pro residues" evidence="4">
    <location>
        <begin position="25"/>
        <end position="37"/>
    </location>
</feature>
<gene>
    <name evidence="5" type="ORF">GCM10023350_47040</name>
</gene>
<dbReference type="InterPro" id="IPR050121">
    <property type="entry name" value="Cytochrome_P450_monoxygenase"/>
</dbReference>
<dbReference type="EMBL" id="BAABKN010000032">
    <property type="protein sequence ID" value="GAA4756102.1"/>
    <property type="molecule type" value="Genomic_DNA"/>
</dbReference>
<keyword evidence="3" id="KW-0560">Oxidoreductase</keyword>
<keyword evidence="3" id="KW-0349">Heme</keyword>
<dbReference type="PANTHER" id="PTHR24305:SF166">
    <property type="entry name" value="CYTOCHROME P450 12A4, MITOCHONDRIAL-RELATED"/>
    <property type="match status" value="1"/>
</dbReference>
<dbReference type="CDD" id="cd11053">
    <property type="entry name" value="CYP110-like"/>
    <property type="match status" value="1"/>
</dbReference>
<keyword evidence="3" id="KW-0408">Iron</keyword>
<dbReference type="SUPFAM" id="SSF48264">
    <property type="entry name" value="Cytochrome P450"/>
    <property type="match status" value="1"/>
</dbReference>
<dbReference type="InterPro" id="IPR001128">
    <property type="entry name" value="Cyt_P450"/>
</dbReference>
<feature type="region of interest" description="Disordered" evidence="4">
    <location>
        <begin position="1"/>
        <end position="37"/>
    </location>
</feature>
<proteinExistence type="inferred from homology"/>
<dbReference type="PRINTS" id="PR00463">
    <property type="entry name" value="EP450I"/>
</dbReference>
<keyword evidence="3" id="KW-0503">Monooxygenase</keyword>
<evidence type="ECO:0000313" key="5">
    <source>
        <dbReference type="EMBL" id="GAA4756102.1"/>
    </source>
</evidence>
<keyword evidence="3" id="KW-0479">Metal-binding</keyword>
<evidence type="ECO:0000256" key="2">
    <source>
        <dbReference type="ARBA" id="ARBA00010617"/>
    </source>
</evidence>
<organism evidence="5 6">
    <name type="scientific">Nocardioides endophyticus</name>
    <dbReference type="NCBI Taxonomy" id="1353775"/>
    <lineage>
        <taxon>Bacteria</taxon>
        <taxon>Bacillati</taxon>
        <taxon>Actinomycetota</taxon>
        <taxon>Actinomycetes</taxon>
        <taxon>Propionibacteriales</taxon>
        <taxon>Nocardioidaceae</taxon>
        <taxon>Nocardioides</taxon>
    </lineage>
</organism>
<evidence type="ECO:0000256" key="1">
    <source>
        <dbReference type="ARBA" id="ARBA00001971"/>
    </source>
</evidence>
<dbReference type="PRINTS" id="PR00385">
    <property type="entry name" value="P450"/>
</dbReference>
<dbReference type="InterPro" id="IPR017972">
    <property type="entry name" value="Cyt_P450_CS"/>
</dbReference>
<sequence>MTTRDDVDQLTTQRFRRMSPGNQQKPPPVDASALPPGPRWPVLIQTAGLLRFRHRFHPYMRKKYGDIFTVRIAPGARPLVFFTRPEHAKEIFAGDPEVFHAGKANGILGPIMGEHSLLLQDGSQHKRARKLLMPAFNGHALREYQTLVTEVAGAEVGTWRNGETFRSLDRMNRLTLEVILRVVFGVSDEARLAELRPRVNATVNVSPAILLGWGYPQLQKYGPWKRTVDNQRELDLLMYAEIRERRTAPDLAERTDVLSRLIVQGEEGDALSDTELRDQLVTLLLAGHETTASALAWALYEVGRDPELLARCRTAADEGDDDLLEAVLKESMRLHPIIPMVVRTLMKPATIAGYDLPAGTTVGPSIILAHSREDNHEDPEAFRPERFLGHNPPTNTWIPFGGGVRRCIGAGFAQMEGVAVLREVFAAYDVSAVGDDLPKVRNITSVPRRGAQIRVTRRSPR</sequence>
<dbReference type="Proteomes" id="UP001499882">
    <property type="component" value="Unassembled WGS sequence"/>
</dbReference>
<keyword evidence="6" id="KW-1185">Reference proteome</keyword>
<dbReference type="PROSITE" id="PS00086">
    <property type="entry name" value="CYTOCHROME_P450"/>
    <property type="match status" value="1"/>
</dbReference>
<dbReference type="Gene3D" id="1.10.630.10">
    <property type="entry name" value="Cytochrome P450"/>
    <property type="match status" value="1"/>
</dbReference>
<comment type="cofactor">
    <cofactor evidence="1">
        <name>heme</name>
        <dbReference type="ChEBI" id="CHEBI:30413"/>
    </cofactor>
</comment>
<evidence type="ECO:0000313" key="6">
    <source>
        <dbReference type="Proteomes" id="UP001499882"/>
    </source>
</evidence>